<evidence type="ECO:0000259" key="8">
    <source>
        <dbReference type="Pfam" id="PF00441"/>
    </source>
</evidence>
<evidence type="ECO:0000256" key="5">
    <source>
        <dbReference type="ARBA" id="ARBA00023002"/>
    </source>
</evidence>
<dbReference type="Pfam" id="PF02771">
    <property type="entry name" value="Acyl-CoA_dh_N"/>
    <property type="match status" value="1"/>
</dbReference>
<comment type="cofactor">
    <cofactor evidence="1 6">
        <name>FAD</name>
        <dbReference type="ChEBI" id="CHEBI:57692"/>
    </cofactor>
</comment>
<feature type="domain" description="Acyl-CoA dehydrogenase/oxidase C-terminal" evidence="8">
    <location>
        <begin position="288"/>
        <end position="350"/>
    </location>
</feature>
<evidence type="ECO:0000313" key="12">
    <source>
        <dbReference type="Proteomes" id="UP001165378"/>
    </source>
</evidence>
<dbReference type="GO" id="GO:0005886">
    <property type="term" value="C:plasma membrane"/>
    <property type="evidence" value="ECO:0007669"/>
    <property type="project" value="TreeGrafter"/>
</dbReference>
<organism evidence="11 12">
    <name type="scientific">Yinghuangia soli</name>
    <dbReference type="NCBI Taxonomy" id="2908204"/>
    <lineage>
        <taxon>Bacteria</taxon>
        <taxon>Bacillati</taxon>
        <taxon>Actinomycetota</taxon>
        <taxon>Actinomycetes</taxon>
        <taxon>Kitasatosporales</taxon>
        <taxon>Streptomycetaceae</taxon>
        <taxon>Yinghuangia</taxon>
    </lineage>
</organism>
<evidence type="ECO:0000256" key="7">
    <source>
        <dbReference type="SAM" id="MobiDB-lite"/>
    </source>
</evidence>
<dbReference type="InterPro" id="IPR037069">
    <property type="entry name" value="AcylCoA_DH/ox_N_sf"/>
</dbReference>
<dbReference type="PANTHER" id="PTHR43292:SF4">
    <property type="entry name" value="ACYL-COA DEHYDROGENASE FADE34"/>
    <property type="match status" value="1"/>
</dbReference>
<dbReference type="InterPro" id="IPR052161">
    <property type="entry name" value="Mycobact_Acyl-CoA_DH"/>
</dbReference>
<dbReference type="InterPro" id="IPR009100">
    <property type="entry name" value="AcylCoA_DH/oxidase_NM_dom_sf"/>
</dbReference>
<dbReference type="SUPFAM" id="SSF47203">
    <property type="entry name" value="Acyl-CoA dehydrogenase C-terminal domain-like"/>
    <property type="match status" value="2"/>
</dbReference>
<keyword evidence="12" id="KW-1185">Reference proteome</keyword>
<evidence type="ECO:0000256" key="2">
    <source>
        <dbReference type="ARBA" id="ARBA00009347"/>
    </source>
</evidence>
<feature type="region of interest" description="Disordered" evidence="7">
    <location>
        <begin position="412"/>
        <end position="439"/>
    </location>
</feature>
<keyword evidence="5 6" id="KW-0560">Oxidoreductase</keyword>
<comment type="similarity">
    <text evidence="2 6">Belongs to the acyl-CoA dehydrogenase family.</text>
</comment>
<dbReference type="EMBL" id="JAKFHA010000004">
    <property type="protein sequence ID" value="MCF2527651.1"/>
    <property type="molecule type" value="Genomic_DNA"/>
</dbReference>
<gene>
    <name evidence="11" type="ORF">LZ495_10550</name>
</gene>
<comment type="caution">
    <text evidence="11">The sequence shown here is derived from an EMBL/GenBank/DDBJ whole genome shotgun (WGS) entry which is preliminary data.</text>
</comment>
<dbReference type="InterPro" id="IPR036250">
    <property type="entry name" value="AcylCo_DH-like_C"/>
</dbReference>
<evidence type="ECO:0000256" key="6">
    <source>
        <dbReference type="RuleBase" id="RU362125"/>
    </source>
</evidence>
<evidence type="ECO:0000313" key="11">
    <source>
        <dbReference type="EMBL" id="MCF2527651.1"/>
    </source>
</evidence>
<feature type="compositionally biased region" description="Acidic residues" evidence="7">
    <location>
        <begin position="414"/>
        <end position="428"/>
    </location>
</feature>
<dbReference type="InterPro" id="IPR013786">
    <property type="entry name" value="AcylCoA_DH/ox_N"/>
</dbReference>
<dbReference type="PANTHER" id="PTHR43292">
    <property type="entry name" value="ACYL-COA DEHYDROGENASE"/>
    <property type="match status" value="1"/>
</dbReference>
<dbReference type="GO" id="GO:0050660">
    <property type="term" value="F:flavin adenine dinucleotide binding"/>
    <property type="evidence" value="ECO:0007669"/>
    <property type="project" value="InterPro"/>
</dbReference>
<feature type="domain" description="Acyl-CoA dehydrogenase/oxidase N-terminal" evidence="10">
    <location>
        <begin position="26"/>
        <end position="134"/>
    </location>
</feature>
<dbReference type="Gene3D" id="1.10.540.10">
    <property type="entry name" value="Acyl-CoA dehydrogenase/oxidase, N-terminal domain"/>
    <property type="match status" value="1"/>
</dbReference>
<protein>
    <submittedName>
        <fullName evidence="11">Acyl-CoA dehydrogenase family protein</fullName>
    </submittedName>
</protein>
<dbReference type="GO" id="GO:0016627">
    <property type="term" value="F:oxidoreductase activity, acting on the CH-CH group of donors"/>
    <property type="evidence" value="ECO:0007669"/>
    <property type="project" value="InterPro"/>
</dbReference>
<evidence type="ECO:0000256" key="4">
    <source>
        <dbReference type="ARBA" id="ARBA00022827"/>
    </source>
</evidence>
<dbReference type="Gene3D" id="2.40.110.10">
    <property type="entry name" value="Butyryl-CoA Dehydrogenase, subunit A, domain 2"/>
    <property type="match status" value="1"/>
</dbReference>
<keyword evidence="4 6" id="KW-0274">FAD</keyword>
<proteinExistence type="inferred from homology"/>
<dbReference type="InterPro" id="IPR006091">
    <property type="entry name" value="Acyl-CoA_Oxase/DH_mid-dom"/>
</dbReference>
<dbReference type="Pfam" id="PF00441">
    <property type="entry name" value="Acyl-CoA_dh_1"/>
    <property type="match status" value="2"/>
</dbReference>
<evidence type="ECO:0000256" key="3">
    <source>
        <dbReference type="ARBA" id="ARBA00022630"/>
    </source>
</evidence>
<dbReference type="Proteomes" id="UP001165378">
    <property type="component" value="Unassembled WGS sequence"/>
</dbReference>
<feature type="domain" description="Acyl-CoA dehydrogenase/oxidase C-terminal" evidence="8">
    <location>
        <begin position="444"/>
        <end position="548"/>
    </location>
</feature>
<dbReference type="InterPro" id="IPR009075">
    <property type="entry name" value="AcylCo_DH/oxidase_C"/>
</dbReference>
<dbReference type="Gene3D" id="1.20.140.10">
    <property type="entry name" value="Butyryl-CoA Dehydrogenase, subunit A, domain 3"/>
    <property type="match status" value="2"/>
</dbReference>
<feature type="domain" description="Acyl-CoA oxidase/dehydrogenase middle" evidence="9">
    <location>
        <begin position="139"/>
        <end position="228"/>
    </location>
</feature>
<dbReference type="RefSeq" id="WP_235051809.1">
    <property type="nucleotide sequence ID" value="NZ_JAKFHA010000004.1"/>
</dbReference>
<evidence type="ECO:0000259" key="9">
    <source>
        <dbReference type="Pfam" id="PF02770"/>
    </source>
</evidence>
<evidence type="ECO:0000259" key="10">
    <source>
        <dbReference type="Pfam" id="PF02771"/>
    </source>
</evidence>
<evidence type="ECO:0000256" key="1">
    <source>
        <dbReference type="ARBA" id="ARBA00001974"/>
    </source>
</evidence>
<name>A0AA41PXS0_9ACTN</name>
<dbReference type="AlphaFoldDB" id="A0AA41PXS0"/>
<dbReference type="SUPFAM" id="SSF56645">
    <property type="entry name" value="Acyl-CoA dehydrogenase NM domain-like"/>
    <property type="match status" value="1"/>
</dbReference>
<keyword evidence="3 6" id="KW-0285">Flavoprotein</keyword>
<dbReference type="InterPro" id="IPR046373">
    <property type="entry name" value="Acyl-CoA_Oxase/DH_mid-dom_sf"/>
</dbReference>
<accession>A0AA41PXS0</accession>
<reference evidence="11" key="1">
    <citation type="submission" date="2022-01" db="EMBL/GenBank/DDBJ databases">
        <title>Genome-Based Taxonomic Classification of the Phylum Actinobacteria.</title>
        <authorList>
            <person name="Gao Y."/>
        </authorList>
    </citation>
    <scope>NUCLEOTIDE SEQUENCE</scope>
    <source>
        <strain evidence="11">KLBMP 8922</strain>
    </source>
</reference>
<sequence length="576" mass="60021">MIPATPAPPHVPLDLGLDAAAEEFRQQVCAELTRAMAADRTAGHRDPADRTGLDEKFERRLLARAGRLGWLGVSLPADAGGAGRPPAWAAAFAYEAAWHHAPLVDTGVVLASAPVIAYGTAAQRAELLPGMLAGTETWCCAYTELSSGNDVFNGLAARARRDEDGVWRLSGTKALVTGAAKADRCLTVARTPAGISMFVVNLRGPRRGVAVRGVPTIAGYALDEVVFEGAAAELLGEDGAGRRQAARAVRAEHGGMFQLGWAHRIAADLTDRYGGVPMAASGAALVEADPLVRERIGELWARLYAGRATALASVAAAPGGRPEPVAALLAKVRLTELLKDVARDAAAVACAEPCAAEDAEDAADPPGPWEARFAAEAVLRLDGPVSVGANDLHREAIAAYVLGERRSAAPILDTDTDTDTDTDIDGEVGDGREKDGGPAALSRSAVRAAAQALAHTVAYVQARAAYGTTLARLPVVRRRLADMYGDLDAARRLLDGVGAFARDPVEAAAAAEAQAGRLCLRVVEDAVELCGGHGYLAESGLGDCYRAAWAAARRADYGPVAIGLARRARWAREGLA</sequence>
<dbReference type="Pfam" id="PF02770">
    <property type="entry name" value="Acyl-CoA_dh_M"/>
    <property type="match status" value="1"/>
</dbReference>